<evidence type="ECO:0000313" key="2">
    <source>
        <dbReference type="Proteomes" id="UP000310108"/>
    </source>
</evidence>
<reference evidence="1 2" key="1">
    <citation type="journal article" date="2019" name="PLoS ONE">
        <title>Comparative genome analysis indicates high evolutionary potential of pathogenicity genes in Colletotrichum tanaceti.</title>
        <authorList>
            <person name="Lelwala R.V."/>
            <person name="Korhonen P.K."/>
            <person name="Young N.D."/>
            <person name="Scott J.B."/>
            <person name="Ades P.A."/>
            <person name="Gasser R.B."/>
            <person name="Taylor P.W.J."/>
        </authorList>
    </citation>
    <scope>NUCLEOTIDE SEQUENCE [LARGE SCALE GENOMIC DNA]</scope>
    <source>
        <strain evidence="1">BRIP57314</strain>
    </source>
</reference>
<protein>
    <submittedName>
        <fullName evidence="1">Uncharacterized protein</fullName>
    </submittedName>
</protein>
<dbReference type="AlphaFoldDB" id="A0A4U6WYI9"/>
<evidence type="ECO:0000313" key="1">
    <source>
        <dbReference type="EMBL" id="TKW48261.1"/>
    </source>
</evidence>
<accession>A0A4U6WYI9</accession>
<keyword evidence="2" id="KW-1185">Reference proteome</keyword>
<gene>
    <name evidence="1" type="ORF">CTA1_11191</name>
</gene>
<proteinExistence type="predicted"/>
<organism evidence="1 2">
    <name type="scientific">Colletotrichum tanaceti</name>
    <dbReference type="NCBI Taxonomy" id="1306861"/>
    <lineage>
        <taxon>Eukaryota</taxon>
        <taxon>Fungi</taxon>
        <taxon>Dikarya</taxon>
        <taxon>Ascomycota</taxon>
        <taxon>Pezizomycotina</taxon>
        <taxon>Sordariomycetes</taxon>
        <taxon>Hypocreomycetidae</taxon>
        <taxon>Glomerellales</taxon>
        <taxon>Glomerellaceae</taxon>
        <taxon>Colletotrichum</taxon>
        <taxon>Colletotrichum destructivum species complex</taxon>
    </lineage>
</organism>
<dbReference type="Proteomes" id="UP000310108">
    <property type="component" value="Unassembled WGS sequence"/>
</dbReference>
<dbReference type="EMBL" id="PJEX01001307">
    <property type="protein sequence ID" value="TKW48261.1"/>
    <property type="molecule type" value="Genomic_DNA"/>
</dbReference>
<comment type="caution">
    <text evidence="1">The sequence shown here is derived from an EMBL/GenBank/DDBJ whole genome shotgun (WGS) entry which is preliminary data.</text>
</comment>
<name>A0A4U6WYI9_9PEZI</name>
<sequence length="63" mass="7021">MGAAWYGTGAALFRGPLPSPRFWFQLQRAERVESLLSQNACERRLGGEQSGAVRAEKQLKWVG</sequence>